<evidence type="ECO:0000313" key="3">
    <source>
        <dbReference type="Proteomes" id="UP000488299"/>
    </source>
</evidence>
<dbReference type="EMBL" id="WELI01000001">
    <property type="protein sequence ID" value="KAB7733258.1"/>
    <property type="molecule type" value="Genomic_DNA"/>
</dbReference>
<accession>A0A7J5U5Y0</accession>
<organism evidence="2 3">
    <name type="scientific">Rudanella paleaurantiibacter</name>
    <dbReference type="NCBI Taxonomy" id="2614655"/>
    <lineage>
        <taxon>Bacteria</taxon>
        <taxon>Pseudomonadati</taxon>
        <taxon>Bacteroidota</taxon>
        <taxon>Cytophagia</taxon>
        <taxon>Cytophagales</taxon>
        <taxon>Cytophagaceae</taxon>
        <taxon>Rudanella</taxon>
    </lineage>
</organism>
<dbReference type="InterPro" id="IPR038636">
    <property type="entry name" value="Wzi_sf"/>
</dbReference>
<proteinExistence type="predicted"/>
<dbReference type="Gene3D" id="2.40.160.130">
    <property type="entry name" value="Capsule assembly protein Wzi"/>
    <property type="match status" value="1"/>
</dbReference>
<dbReference type="Proteomes" id="UP000488299">
    <property type="component" value="Unassembled WGS sequence"/>
</dbReference>
<reference evidence="2 3" key="1">
    <citation type="submission" date="2019-10" db="EMBL/GenBank/DDBJ databases">
        <title>Rudanella paleaurantiibacter sp. nov., isolated from sludge.</title>
        <authorList>
            <person name="Xu S.Q."/>
        </authorList>
    </citation>
    <scope>NUCLEOTIDE SEQUENCE [LARGE SCALE GENOMIC DNA]</scope>
    <source>
        <strain evidence="2 3">HX-22-17</strain>
    </source>
</reference>
<evidence type="ECO:0000313" key="2">
    <source>
        <dbReference type="EMBL" id="KAB7733258.1"/>
    </source>
</evidence>
<evidence type="ECO:0000256" key="1">
    <source>
        <dbReference type="SAM" id="MobiDB-lite"/>
    </source>
</evidence>
<feature type="region of interest" description="Disordered" evidence="1">
    <location>
        <begin position="21"/>
        <end position="47"/>
    </location>
</feature>
<evidence type="ECO:0008006" key="4">
    <source>
        <dbReference type="Google" id="ProtNLM"/>
    </source>
</evidence>
<name>A0A7J5U5Y0_9BACT</name>
<gene>
    <name evidence="2" type="ORF">F5984_00155</name>
</gene>
<dbReference type="AlphaFoldDB" id="A0A7J5U5Y0"/>
<comment type="caution">
    <text evidence="2">The sequence shown here is derived from an EMBL/GenBank/DDBJ whole genome shotgun (WGS) entry which is preliminary data.</text>
</comment>
<sequence length="535" mass="59364">MLCGTLGFSAQAQSINQLSAGNTGQLQDSGLGLPRPTTTTDDDLPAKPDTIPVRAHLLQAEAGVLASSTDQIPYWLQTNQFGIIPKTGPAGLLIGTAQSDYRYPQSPQRRKLDWGYGVQVVGQGAAESRLLVAEAYGKVRVGVLELWAGRRKQVVGLADSRLSSGSFIWSGNTLPIPRVELAIPEYWPLGFTNGWVSVKGSFSHGWFGRGEYVRDSYLHQKAIYVRLGKPRSLFRVYGAFTHQAQWGGYARFLERDPTSSFEGQLADSFVAYMNVVLPLKTDALKNRAKFTTFDQNRVGDHRGSAEVGLELQLPHGSLFHYQQHFYDLGRKLYNFRNIEDGLYGLRYVSKRPRALLNEAVLELFNSGNQGVYQFGRYLGGEPEQYFINGQYPEGWSYQGRTIGTPLISQTSDTNPDLPSIPFSGYTLDNQLISGRFGINNYRVWALHTGLSGNLSRWWGYQTKVTFSRNYGTFPAAFPANTNQVSGLVSVTRTLRGAAGSTLLVSVGYDQGKLLRHPNQVGAYVGWRKTWSALSR</sequence>
<protein>
    <recommendedName>
        <fullName evidence="4">Capsule assembly Wzi family protein</fullName>
    </recommendedName>
</protein>
<keyword evidence="3" id="KW-1185">Reference proteome</keyword>